<dbReference type="PANTHER" id="PTHR10340:SF27">
    <property type="entry name" value="ACL091CP"/>
    <property type="match status" value="1"/>
</dbReference>
<comment type="caution">
    <text evidence="5">The sequence shown here is derived from an EMBL/GenBank/DDBJ whole genome shotgun (WGS) entry which is preliminary data.</text>
</comment>
<keyword evidence="2" id="KW-0325">Glycoprotein</keyword>
<evidence type="ECO:0000256" key="1">
    <source>
        <dbReference type="ARBA" id="ARBA00022801"/>
    </source>
</evidence>
<dbReference type="SUPFAM" id="SSF56300">
    <property type="entry name" value="Metallo-dependent phosphatases"/>
    <property type="match status" value="1"/>
</dbReference>
<accession>A0A3D8RLU5</accession>
<organism evidence="5 6">
    <name type="scientific">Coleophoma cylindrospora</name>
    <dbReference type="NCBI Taxonomy" id="1849047"/>
    <lineage>
        <taxon>Eukaryota</taxon>
        <taxon>Fungi</taxon>
        <taxon>Dikarya</taxon>
        <taxon>Ascomycota</taxon>
        <taxon>Pezizomycotina</taxon>
        <taxon>Leotiomycetes</taxon>
        <taxon>Helotiales</taxon>
        <taxon>Dermateaceae</taxon>
        <taxon>Coleophoma</taxon>
    </lineage>
</organism>
<evidence type="ECO:0000259" key="4">
    <source>
        <dbReference type="Pfam" id="PF00149"/>
    </source>
</evidence>
<dbReference type="Proteomes" id="UP000256645">
    <property type="component" value="Unassembled WGS sequence"/>
</dbReference>
<evidence type="ECO:0000313" key="5">
    <source>
        <dbReference type="EMBL" id="RDW74938.1"/>
    </source>
</evidence>
<feature type="signal peptide" evidence="3">
    <location>
        <begin position="1"/>
        <end position="20"/>
    </location>
</feature>
<dbReference type="Pfam" id="PF00149">
    <property type="entry name" value="Metallophos"/>
    <property type="match status" value="1"/>
</dbReference>
<dbReference type="Gene3D" id="3.60.21.10">
    <property type="match status" value="1"/>
</dbReference>
<evidence type="ECO:0000313" key="6">
    <source>
        <dbReference type="Proteomes" id="UP000256645"/>
    </source>
</evidence>
<dbReference type="STRING" id="1849047.A0A3D8RLU5"/>
<dbReference type="InterPro" id="IPR029052">
    <property type="entry name" value="Metallo-depent_PP-like"/>
</dbReference>
<proteinExistence type="predicted"/>
<dbReference type="CDD" id="cd00842">
    <property type="entry name" value="MPP_ASMase"/>
    <property type="match status" value="1"/>
</dbReference>
<sequence>MAKILAVAALLCSAISSVQADIPGAASYTVSSAFPTSVFSSYYLKPEATAEPQPVIYDPILNTTFPLNLTNPKTIPTVNTDPVYYPQAVTNLTNATSEALVQVALSEIKSIIAGEGGLSGNCSKCIAALSVGKFLAQTAPSYVPDAMISLCQSTGFTSNASCVTAYAAGSYGAIWTQVLALADVNGLDGRYICSTLSTTFCSAPSTSPLNTTGLFPKPKPANATAPQPSGERVKVLHLSDFHLDPRYSFASEANCSSGMCCRYSSAMTSQAVFPAPIYGAYKCDTPYYLGLSALQSIGALTGTGSGQAAPAWTIYTGDLMSHDSQNQLSRAYTEYIEVSVYEMFKSYISGPVYSVLGNHDSSPEAIDGPHSMPGPLGQQFSWNYDHVSSLWQNNGWFNATEAKQASIHYAAYSVKNEYGLRIITMNTDFWYKSNYLNYINSSNPDVSGTFKFMIEELQAAEDAGERVWILGHVLSGWDGTNPLANPTDLFYQIIDRYSPHVIANVFFGHTHEDQVMIYYANNGTVQNTSTALAAGWIGPSVTPLTNLNSGYRMYEVDTGTFDIYEAYTFYSDVNNFSDLNGTGPVYQFEYSTREAYGNASSWPADAPLNATFWHGVTEAMEADKSLVTTFNTYQGKSSIRSPNCTSDACAEAKVCYMRSGSVALGKACPQGFASVQSPYTGKNF</sequence>
<keyword evidence="6" id="KW-1185">Reference proteome</keyword>
<dbReference type="InterPro" id="IPR004843">
    <property type="entry name" value="Calcineurin-like_PHP"/>
</dbReference>
<feature type="chain" id="PRO_5017823107" evidence="3">
    <location>
        <begin position="21"/>
        <end position="684"/>
    </location>
</feature>
<dbReference type="EMBL" id="PDLM01000006">
    <property type="protein sequence ID" value="RDW74938.1"/>
    <property type="molecule type" value="Genomic_DNA"/>
</dbReference>
<evidence type="ECO:0000256" key="2">
    <source>
        <dbReference type="ARBA" id="ARBA00023180"/>
    </source>
</evidence>
<feature type="domain" description="Calcineurin-like phosphoesterase" evidence="4">
    <location>
        <begin position="234"/>
        <end position="512"/>
    </location>
</feature>
<dbReference type="OrthoDB" id="282973at2759"/>
<dbReference type="InterPro" id="IPR041805">
    <property type="entry name" value="ASMase/PPN1_MPP"/>
</dbReference>
<name>A0A3D8RLU5_9HELO</name>
<evidence type="ECO:0000256" key="3">
    <source>
        <dbReference type="SAM" id="SignalP"/>
    </source>
</evidence>
<gene>
    <name evidence="5" type="ORF">BP6252_06080</name>
</gene>
<dbReference type="AlphaFoldDB" id="A0A3D8RLU5"/>
<keyword evidence="1" id="KW-0378">Hydrolase</keyword>
<reference evidence="5 6" key="1">
    <citation type="journal article" date="2018" name="IMA Fungus">
        <title>IMA Genome-F 9: Draft genome sequence of Annulohypoxylon stygium, Aspergillus mulundensis, Berkeleyomyces basicola (syn. Thielaviopsis basicola), Ceratocystis smalleyi, two Cercospora beticola strains, Coleophoma cylindrospora, Fusarium fracticaudum, Phialophora cf. hyalina, and Morchella septimelata.</title>
        <authorList>
            <person name="Wingfield B.D."/>
            <person name="Bills G.F."/>
            <person name="Dong Y."/>
            <person name="Huang W."/>
            <person name="Nel W.J."/>
            <person name="Swalarsk-Parry B.S."/>
            <person name="Vaghefi N."/>
            <person name="Wilken P.M."/>
            <person name="An Z."/>
            <person name="de Beer Z.W."/>
            <person name="De Vos L."/>
            <person name="Chen L."/>
            <person name="Duong T.A."/>
            <person name="Gao Y."/>
            <person name="Hammerbacher A."/>
            <person name="Kikkert J.R."/>
            <person name="Li Y."/>
            <person name="Li H."/>
            <person name="Li K."/>
            <person name="Li Q."/>
            <person name="Liu X."/>
            <person name="Ma X."/>
            <person name="Naidoo K."/>
            <person name="Pethybridge S.J."/>
            <person name="Sun J."/>
            <person name="Steenkamp E.T."/>
            <person name="van der Nest M.A."/>
            <person name="van Wyk S."/>
            <person name="Wingfield M.J."/>
            <person name="Xiong C."/>
            <person name="Yue Q."/>
            <person name="Zhang X."/>
        </authorList>
    </citation>
    <scope>NUCLEOTIDE SEQUENCE [LARGE SCALE GENOMIC DNA]</scope>
    <source>
        <strain evidence="5 6">BP6252</strain>
    </source>
</reference>
<protein>
    <submittedName>
        <fullName evidence="5">Putative sphingomyelin phosphodiesterase</fullName>
    </submittedName>
</protein>
<dbReference type="PANTHER" id="PTHR10340">
    <property type="entry name" value="SPHINGOMYELIN PHOSPHODIESTERASE"/>
    <property type="match status" value="1"/>
</dbReference>
<keyword evidence="3" id="KW-0732">Signal</keyword>
<dbReference type="GO" id="GO:0008081">
    <property type="term" value="F:phosphoric diester hydrolase activity"/>
    <property type="evidence" value="ECO:0007669"/>
    <property type="project" value="TreeGrafter"/>
</dbReference>